<feature type="transmembrane region" description="Helical" evidence="6">
    <location>
        <begin position="163"/>
        <end position="180"/>
    </location>
</feature>
<dbReference type="GO" id="GO:0022857">
    <property type="term" value="F:transmembrane transporter activity"/>
    <property type="evidence" value="ECO:0007669"/>
    <property type="project" value="InterPro"/>
</dbReference>
<keyword evidence="4 6" id="KW-1133">Transmembrane helix</keyword>
<feature type="transmembrane region" description="Helical" evidence="6">
    <location>
        <begin position="7"/>
        <end position="30"/>
    </location>
</feature>
<feature type="transmembrane region" description="Helical" evidence="6">
    <location>
        <begin position="265"/>
        <end position="282"/>
    </location>
</feature>
<dbReference type="Proteomes" id="UP000663586">
    <property type="component" value="Chromosome"/>
</dbReference>
<comment type="subcellular location">
    <subcellularLocation>
        <location evidence="1">Cell membrane</location>
        <topology evidence="1">Multi-pass membrane protein</topology>
    </subcellularLocation>
</comment>
<feature type="transmembrane region" description="Helical" evidence="6">
    <location>
        <begin position="125"/>
        <end position="143"/>
    </location>
</feature>
<reference evidence="7" key="1">
    <citation type="submission" date="2020-11" db="EMBL/GenBank/DDBJ databases">
        <title>Carbohydrate-dependent, anaerobic sulfur respiration: A novel catabolism in halophilic archaea.</title>
        <authorList>
            <person name="Sorokin D.Y."/>
            <person name="Messina E."/>
            <person name="Smedile F."/>
            <person name="La Cono V."/>
            <person name="Hallsworth J.E."/>
            <person name="Yakimov M.M."/>
        </authorList>
    </citation>
    <scope>NUCLEOTIDE SEQUENCE</scope>
    <source>
        <strain evidence="7">AArc-S</strain>
    </source>
</reference>
<sequence length="324" mass="33549">MDQHKAMLAVLDHMIWPILLVVCLGVFLLVPQTFGSLGMIELVIYGSAALGFLVLAEGICLLSGHFDLSIGAIAGFSAMFTAMLLSPDQWGVIQSPVLAVVIILTVATLIGVVNGVMISKVGVDPFLQTLSFLIIFEGAQVWLSSVPVSNLPDGFTATGGSSGVSITLMIAAFAVMGLLLKYTSFGQAVYAVGSNKDSARAVGIKTDQLIITVYALSGFLSGIAGLILLGRVGSVSPQLANDLLFPAFAAAVIGGISLFGGRGKIAGALGGVLLLGVIQSALNISGMSVNQIQTINGIVLLIAILLYNTRTNIRDRILTNEVSG</sequence>
<organism evidence="7 8">
    <name type="scientific">Natranaeroarchaeum sulfidigenes</name>
    <dbReference type="NCBI Taxonomy" id="2784880"/>
    <lineage>
        <taxon>Archaea</taxon>
        <taxon>Methanobacteriati</taxon>
        <taxon>Methanobacteriota</taxon>
        <taxon>Stenosarchaea group</taxon>
        <taxon>Halobacteria</taxon>
        <taxon>Halobacteriales</taxon>
        <taxon>Natronoarchaeaceae</taxon>
        <taxon>Natranaeroarchaeum</taxon>
    </lineage>
</organism>
<feature type="transmembrane region" description="Helical" evidence="6">
    <location>
        <begin position="68"/>
        <end position="85"/>
    </location>
</feature>
<evidence type="ECO:0000313" key="8">
    <source>
        <dbReference type="Proteomes" id="UP000663586"/>
    </source>
</evidence>
<name>A0A897MWV1_9EURY</name>
<evidence type="ECO:0000256" key="1">
    <source>
        <dbReference type="ARBA" id="ARBA00004651"/>
    </source>
</evidence>
<dbReference type="AlphaFoldDB" id="A0A897MWV1"/>
<evidence type="ECO:0000256" key="5">
    <source>
        <dbReference type="ARBA" id="ARBA00023136"/>
    </source>
</evidence>
<evidence type="ECO:0000256" key="6">
    <source>
        <dbReference type="SAM" id="Phobius"/>
    </source>
</evidence>
<dbReference type="GO" id="GO:0005886">
    <property type="term" value="C:plasma membrane"/>
    <property type="evidence" value="ECO:0007669"/>
    <property type="project" value="UniProtKB-SubCell"/>
</dbReference>
<dbReference type="PANTHER" id="PTHR32196">
    <property type="entry name" value="ABC TRANSPORTER PERMEASE PROTEIN YPHD-RELATED-RELATED"/>
    <property type="match status" value="1"/>
</dbReference>
<evidence type="ECO:0000256" key="3">
    <source>
        <dbReference type="ARBA" id="ARBA00022692"/>
    </source>
</evidence>
<feature type="transmembrane region" description="Helical" evidence="6">
    <location>
        <begin position="97"/>
        <end position="118"/>
    </location>
</feature>
<feature type="transmembrane region" description="Helical" evidence="6">
    <location>
        <begin position="243"/>
        <end position="260"/>
    </location>
</feature>
<proteinExistence type="predicted"/>
<evidence type="ECO:0000256" key="2">
    <source>
        <dbReference type="ARBA" id="ARBA00022475"/>
    </source>
</evidence>
<dbReference type="Pfam" id="PF02653">
    <property type="entry name" value="BPD_transp_2"/>
    <property type="match status" value="1"/>
</dbReference>
<protein>
    <submittedName>
        <fullName evidence="7">Ribose/xylose/arabinose/galactoside ABC-type transport system, permease component</fullName>
    </submittedName>
</protein>
<dbReference type="KEGG" id="hara:AArcS_2192"/>
<dbReference type="InterPro" id="IPR001851">
    <property type="entry name" value="ABC_transp_permease"/>
</dbReference>
<keyword evidence="2" id="KW-1003">Cell membrane</keyword>
<feature type="transmembrane region" description="Helical" evidence="6">
    <location>
        <begin position="209"/>
        <end position="231"/>
    </location>
</feature>
<keyword evidence="8" id="KW-1185">Reference proteome</keyword>
<accession>A0A897MWV1</accession>
<keyword evidence="3 6" id="KW-0812">Transmembrane</keyword>
<feature type="transmembrane region" description="Helical" evidence="6">
    <location>
        <begin position="288"/>
        <end position="307"/>
    </location>
</feature>
<evidence type="ECO:0000256" key="4">
    <source>
        <dbReference type="ARBA" id="ARBA00022989"/>
    </source>
</evidence>
<evidence type="ECO:0000313" key="7">
    <source>
        <dbReference type="EMBL" id="QSG03389.1"/>
    </source>
</evidence>
<gene>
    <name evidence="7" type="primary">araH</name>
    <name evidence="7" type="ORF">AArcS_2192</name>
</gene>
<feature type="transmembrane region" description="Helical" evidence="6">
    <location>
        <begin position="42"/>
        <end position="61"/>
    </location>
</feature>
<keyword evidence="5 6" id="KW-0472">Membrane</keyword>
<dbReference type="EMBL" id="CP064786">
    <property type="protein sequence ID" value="QSG03389.1"/>
    <property type="molecule type" value="Genomic_DNA"/>
</dbReference>
<dbReference type="CDD" id="cd06579">
    <property type="entry name" value="TM_PBP1_transp_AraH_like"/>
    <property type="match status" value="1"/>
</dbReference>